<comment type="similarity">
    <text evidence="8">Belongs to the two pore domain potassium channel (TC 1.A.1.8) family.</text>
</comment>
<dbReference type="InterPro" id="IPR003280">
    <property type="entry name" value="2pore_dom_K_chnl"/>
</dbReference>
<dbReference type="OrthoDB" id="297496at2759"/>
<evidence type="ECO:0000313" key="13">
    <source>
        <dbReference type="Proteomes" id="UP000887568"/>
    </source>
</evidence>
<feature type="compositionally biased region" description="Polar residues" evidence="9">
    <location>
        <begin position="312"/>
        <end position="331"/>
    </location>
</feature>
<dbReference type="GO" id="GO:0030322">
    <property type="term" value="P:stabilization of membrane potential"/>
    <property type="evidence" value="ECO:0007669"/>
    <property type="project" value="TreeGrafter"/>
</dbReference>
<organism evidence="12 13">
    <name type="scientific">Patiria miniata</name>
    <name type="common">Bat star</name>
    <name type="synonym">Asterina miniata</name>
    <dbReference type="NCBI Taxonomy" id="46514"/>
    <lineage>
        <taxon>Eukaryota</taxon>
        <taxon>Metazoa</taxon>
        <taxon>Echinodermata</taxon>
        <taxon>Eleutherozoa</taxon>
        <taxon>Asterozoa</taxon>
        <taxon>Asteroidea</taxon>
        <taxon>Valvatacea</taxon>
        <taxon>Valvatida</taxon>
        <taxon>Asterinidae</taxon>
        <taxon>Patiria</taxon>
    </lineage>
</organism>
<dbReference type="PRINTS" id="PR01333">
    <property type="entry name" value="2POREKCHANEL"/>
</dbReference>
<keyword evidence="13" id="KW-1185">Reference proteome</keyword>
<evidence type="ECO:0000256" key="3">
    <source>
        <dbReference type="ARBA" id="ARBA00022692"/>
    </source>
</evidence>
<dbReference type="RefSeq" id="XP_038073530.1">
    <property type="nucleotide sequence ID" value="XM_038217602.1"/>
</dbReference>
<dbReference type="InterPro" id="IPR013099">
    <property type="entry name" value="K_chnl_dom"/>
</dbReference>
<dbReference type="EnsemblMetazoa" id="XM_038217602.1">
    <property type="protein sequence ID" value="XP_038073530.1"/>
    <property type="gene ID" value="LOC119741729"/>
</dbReference>
<feature type="transmembrane region" description="Helical" evidence="10">
    <location>
        <begin position="12"/>
        <end position="33"/>
    </location>
</feature>
<feature type="domain" description="Potassium channel" evidence="11">
    <location>
        <begin position="85"/>
        <end position="144"/>
    </location>
</feature>
<dbReference type="Gene3D" id="1.10.287.70">
    <property type="match status" value="1"/>
</dbReference>
<feature type="transmembrane region" description="Helical" evidence="10">
    <location>
        <begin position="213"/>
        <end position="231"/>
    </location>
</feature>
<dbReference type="Proteomes" id="UP000887568">
    <property type="component" value="Unplaced"/>
</dbReference>
<reference evidence="12" key="1">
    <citation type="submission" date="2022-11" db="UniProtKB">
        <authorList>
            <consortium name="EnsemblMetazoa"/>
        </authorList>
    </citation>
    <scope>IDENTIFICATION</scope>
</reference>
<evidence type="ECO:0000256" key="5">
    <source>
        <dbReference type="ARBA" id="ARBA00023065"/>
    </source>
</evidence>
<comment type="subcellular location">
    <subcellularLocation>
        <location evidence="1">Membrane</location>
        <topology evidence="1">Multi-pass membrane protein</topology>
    </subcellularLocation>
</comment>
<evidence type="ECO:0000256" key="1">
    <source>
        <dbReference type="ARBA" id="ARBA00004141"/>
    </source>
</evidence>
<dbReference type="PANTHER" id="PTHR11003:SF249">
    <property type="entry name" value="TWO PORE POTASSIUM CHANNEL PROTEIN SUP-9"/>
    <property type="match status" value="1"/>
</dbReference>
<dbReference type="SUPFAM" id="SSF81324">
    <property type="entry name" value="Voltage-gated potassium channels"/>
    <property type="match status" value="2"/>
</dbReference>
<dbReference type="OMA" id="FYQENVR"/>
<sequence length="331" mass="36839">MSALTENSYFRFLLLTIAYTVYLCMGAGVFLAFEQSVENSYKARLQGLSDTFMRENPCVNFSTIHAFMEEVLSAGSKGIRLEPDGSSYRVWDFASAVFYSVTLITTIGYGHMTPLSEGAKAFSIVYSLVGIPFTFLFLGMMVSLCNKPSQRLLDCLLRKQRNKESKRRAQTPTEDKFSNLGIHILHLTIIALIVFTLFFLIPAAIFDALENSWNYLESLYFVFISISTIGLGDYVPGSEPYNSVYQDYRGLYHLCTTAYLLLAVGSLLLLCDTVVKIPQIMGGIFASMVPQSSPEETDSVEMDDAGSEKTDITNVPSSFSTYNSINADQPK</sequence>
<dbReference type="AlphaFoldDB" id="A0A914BCG3"/>
<keyword evidence="2 8" id="KW-0813">Transport</keyword>
<feature type="compositionally biased region" description="Acidic residues" evidence="9">
    <location>
        <begin position="295"/>
        <end position="305"/>
    </location>
</feature>
<feature type="transmembrane region" description="Helical" evidence="10">
    <location>
        <begin position="251"/>
        <end position="271"/>
    </location>
</feature>
<evidence type="ECO:0000256" key="6">
    <source>
        <dbReference type="ARBA" id="ARBA00023136"/>
    </source>
</evidence>
<evidence type="ECO:0000256" key="4">
    <source>
        <dbReference type="ARBA" id="ARBA00022989"/>
    </source>
</evidence>
<dbReference type="GO" id="GO:0005886">
    <property type="term" value="C:plasma membrane"/>
    <property type="evidence" value="ECO:0007669"/>
    <property type="project" value="TreeGrafter"/>
</dbReference>
<dbReference type="GO" id="GO:0015271">
    <property type="term" value="F:outward rectifier potassium channel activity"/>
    <property type="evidence" value="ECO:0007669"/>
    <property type="project" value="TreeGrafter"/>
</dbReference>
<feature type="transmembrane region" description="Helical" evidence="10">
    <location>
        <begin position="93"/>
        <end position="112"/>
    </location>
</feature>
<evidence type="ECO:0000259" key="11">
    <source>
        <dbReference type="Pfam" id="PF07885"/>
    </source>
</evidence>
<feature type="transmembrane region" description="Helical" evidence="10">
    <location>
        <begin position="180"/>
        <end position="201"/>
    </location>
</feature>
<feature type="transmembrane region" description="Helical" evidence="10">
    <location>
        <begin position="124"/>
        <end position="144"/>
    </location>
</feature>
<evidence type="ECO:0000256" key="2">
    <source>
        <dbReference type="ARBA" id="ARBA00022448"/>
    </source>
</evidence>
<keyword evidence="5 8" id="KW-0406">Ion transport</keyword>
<evidence type="ECO:0000256" key="9">
    <source>
        <dbReference type="SAM" id="MobiDB-lite"/>
    </source>
</evidence>
<evidence type="ECO:0000256" key="7">
    <source>
        <dbReference type="ARBA" id="ARBA00023303"/>
    </source>
</evidence>
<keyword evidence="4 10" id="KW-1133">Transmembrane helix</keyword>
<keyword evidence="6 10" id="KW-0472">Membrane</keyword>
<dbReference type="GO" id="GO:0022841">
    <property type="term" value="F:potassium ion leak channel activity"/>
    <property type="evidence" value="ECO:0007669"/>
    <property type="project" value="TreeGrafter"/>
</dbReference>
<protein>
    <recommendedName>
        <fullName evidence="11">Potassium channel domain-containing protein</fullName>
    </recommendedName>
</protein>
<feature type="region of interest" description="Disordered" evidence="9">
    <location>
        <begin position="290"/>
        <end position="331"/>
    </location>
</feature>
<keyword evidence="7 8" id="KW-0407">Ion channel</keyword>
<dbReference type="GeneID" id="119741729"/>
<dbReference type="PANTHER" id="PTHR11003">
    <property type="entry name" value="POTASSIUM CHANNEL, SUBFAMILY K"/>
    <property type="match status" value="1"/>
</dbReference>
<keyword evidence="3 8" id="KW-0812">Transmembrane</keyword>
<evidence type="ECO:0000256" key="8">
    <source>
        <dbReference type="RuleBase" id="RU003857"/>
    </source>
</evidence>
<evidence type="ECO:0000256" key="10">
    <source>
        <dbReference type="SAM" id="Phobius"/>
    </source>
</evidence>
<proteinExistence type="inferred from homology"/>
<name>A0A914BCG3_PATMI</name>
<feature type="domain" description="Potassium channel" evidence="11">
    <location>
        <begin position="195"/>
        <end position="273"/>
    </location>
</feature>
<dbReference type="Pfam" id="PF07885">
    <property type="entry name" value="Ion_trans_2"/>
    <property type="match status" value="2"/>
</dbReference>
<evidence type="ECO:0000313" key="12">
    <source>
        <dbReference type="EnsemblMetazoa" id="XP_038073530.1"/>
    </source>
</evidence>
<dbReference type="CTD" id="3775"/>
<accession>A0A914BCG3</accession>